<dbReference type="OrthoDB" id="6018841at2759"/>
<dbReference type="Pfam" id="PF01019">
    <property type="entry name" value="G_glu_transpept"/>
    <property type="match status" value="1"/>
</dbReference>
<dbReference type="PRINTS" id="PR01210">
    <property type="entry name" value="GGTRANSPTASE"/>
</dbReference>
<reference evidence="1" key="1">
    <citation type="submission" date="2023-01" db="EMBL/GenBank/DDBJ databases">
        <title>Genome assembly of the deep-sea coral Lophelia pertusa.</title>
        <authorList>
            <person name="Herrera S."/>
            <person name="Cordes E."/>
        </authorList>
    </citation>
    <scope>NUCLEOTIDE SEQUENCE</scope>
    <source>
        <strain evidence="1">USNM1676648</strain>
        <tissue evidence="1">Polyp</tissue>
    </source>
</reference>
<dbReference type="SUPFAM" id="SSF56235">
    <property type="entry name" value="N-terminal nucleophile aminohydrolases (Ntn hydrolases)"/>
    <property type="match status" value="1"/>
</dbReference>
<dbReference type="GO" id="GO:0005886">
    <property type="term" value="C:plasma membrane"/>
    <property type="evidence" value="ECO:0007669"/>
    <property type="project" value="TreeGrafter"/>
</dbReference>
<dbReference type="PANTHER" id="PTHR11686">
    <property type="entry name" value="GAMMA GLUTAMYL TRANSPEPTIDASE"/>
    <property type="match status" value="1"/>
</dbReference>
<proteinExistence type="predicted"/>
<dbReference type="AlphaFoldDB" id="A0A9W9ZX77"/>
<evidence type="ECO:0000313" key="2">
    <source>
        <dbReference type="Proteomes" id="UP001163046"/>
    </source>
</evidence>
<dbReference type="Proteomes" id="UP001163046">
    <property type="component" value="Unassembled WGS sequence"/>
</dbReference>
<dbReference type="EMBL" id="MU825873">
    <property type="protein sequence ID" value="KAJ7387654.1"/>
    <property type="molecule type" value="Genomic_DNA"/>
</dbReference>
<sequence>MSEALVKEVRAAGGVLTLKDLKNYKVKFRPALKSKLDDMTLLSTPPPTAGPVLALTLNILDGNRAFKLRQNDLDENPVRTYHRIIEAFKFAYKYRSMLADPDYEMDVNKVR</sequence>
<organism evidence="1 2">
    <name type="scientific">Desmophyllum pertusum</name>
    <dbReference type="NCBI Taxonomy" id="174260"/>
    <lineage>
        <taxon>Eukaryota</taxon>
        <taxon>Metazoa</taxon>
        <taxon>Cnidaria</taxon>
        <taxon>Anthozoa</taxon>
        <taxon>Hexacorallia</taxon>
        <taxon>Scleractinia</taxon>
        <taxon>Caryophylliina</taxon>
        <taxon>Caryophylliidae</taxon>
        <taxon>Desmophyllum</taxon>
    </lineage>
</organism>
<evidence type="ECO:0000313" key="1">
    <source>
        <dbReference type="EMBL" id="KAJ7387654.1"/>
    </source>
</evidence>
<gene>
    <name evidence="1" type="ORF">OS493_000991</name>
</gene>
<dbReference type="GO" id="GO:0036374">
    <property type="term" value="F:glutathione hydrolase activity"/>
    <property type="evidence" value="ECO:0007669"/>
    <property type="project" value="InterPro"/>
</dbReference>
<name>A0A9W9ZX77_9CNID</name>
<keyword evidence="2" id="KW-1185">Reference proteome</keyword>
<protein>
    <submittedName>
        <fullName evidence="1">Uncharacterized protein</fullName>
    </submittedName>
</protein>
<dbReference type="Gene3D" id="1.10.246.130">
    <property type="match status" value="1"/>
</dbReference>
<dbReference type="GO" id="GO:0006751">
    <property type="term" value="P:glutathione catabolic process"/>
    <property type="evidence" value="ECO:0007669"/>
    <property type="project" value="InterPro"/>
</dbReference>
<dbReference type="InterPro" id="IPR043138">
    <property type="entry name" value="GGT_lsub"/>
</dbReference>
<dbReference type="InterPro" id="IPR029055">
    <property type="entry name" value="Ntn_hydrolases_N"/>
</dbReference>
<dbReference type="PANTHER" id="PTHR11686:SF9">
    <property type="entry name" value="RE13973P"/>
    <property type="match status" value="1"/>
</dbReference>
<comment type="caution">
    <text evidence="1">The sequence shown here is derived from an EMBL/GenBank/DDBJ whole genome shotgun (WGS) entry which is preliminary data.</text>
</comment>
<dbReference type="InterPro" id="IPR000101">
    <property type="entry name" value="GGT_peptidase"/>
</dbReference>
<accession>A0A9W9ZX77</accession>
<dbReference type="FunFam" id="1.10.246.130:FF:000001">
    <property type="entry name" value="Gamma-glutamyltransferase 5 isoform 1"/>
    <property type="match status" value="1"/>
</dbReference>